<evidence type="ECO:0000256" key="3">
    <source>
        <dbReference type="ARBA" id="ARBA00023239"/>
    </source>
</evidence>
<evidence type="ECO:0000313" key="5">
    <source>
        <dbReference type="EMBL" id="KAA0149610.1"/>
    </source>
</evidence>
<comment type="cofactor">
    <cofactor evidence="1">
        <name>pyridoxal 5'-phosphate</name>
        <dbReference type="ChEBI" id="CHEBI:597326"/>
    </cofactor>
</comment>
<dbReference type="AlphaFoldDB" id="A0A5A8E5T5"/>
<evidence type="ECO:0000313" key="7">
    <source>
        <dbReference type="Proteomes" id="UP000323011"/>
    </source>
</evidence>
<dbReference type="InterPro" id="IPR000634">
    <property type="entry name" value="Ser/Thr_deHydtase_PyrdxlP-BS"/>
</dbReference>
<dbReference type="GO" id="GO:0004794">
    <property type="term" value="F:threonine deaminase activity"/>
    <property type="evidence" value="ECO:0007669"/>
    <property type="project" value="TreeGrafter"/>
</dbReference>
<accession>A0A5A8E5T5</accession>
<dbReference type="InterPro" id="IPR050147">
    <property type="entry name" value="Ser/Thr_Dehydratase"/>
</dbReference>
<dbReference type="EMBL" id="VLTN01000041">
    <property type="protein sequence ID" value="KAA0149610.1"/>
    <property type="molecule type" value="Genomic_DNA"/>
</dbReference>
<dbReference type="GO" id="GO:0003941">
    <property type="term" value="F:L-serine ammonia-lyase activity"/>
    <property type="evidence" value="ECO:0007669"/>
    <property type="project" value="TreeGrafter"/>
</dbReference>
<organism evidence="6 8">
    <name type="scientific">Cafeteria roenbergensis</name>
    <name type="common">Marine flagellate</name>
    <dbReference type="NCBI Taxonomy" id="33653"/>
    <lineage>
        <taxon>Eukaryota</taxon>
        <taxon>Sar</taxon>
        <taxon>Stramenopiles</taxon>
        <taxon>Bigyra</taxon>
        <taxon>Opalozoa</taxon>
        <taxon>Bicosoecida</taxon>
        <taxon>Cafeteriaceae</taxon>
        <taxon>Cafeteria</taxon>
    </lineage>
</organism>
<dbReference type="GO" id="GO:0006567">
    <property type="term" value="P:L-threonine catabolic process"/>
    <property type="evidence" value="ECO:0007669"/>
    <property type="project" value="TreeGrafter"/>
</dbReference>
<proteinExistence type="predicted"/>
<dbReference type="GO" id="GO:0030170">
    <property type="term" value="F:pyridoxal phosphate binding"/>
    <property type="evidence" value="ECO:0007669"/>
    <property type="project" value="InterPro"/>
</dbReference>
<evidence type="ECO:0000313" key="6">
    <source>
        <dbReference type="EMBL" id="KAA0172207.1"/>
    </source>
</evidence>
<reference evidence="7 8" key="1">
    <citation type="submission" date="2019-07" db="EMBL/GenBank/DDBJ databases">
        <title>Genomes of Cafeteria roenbergensis.</title>
        <authorList>
            <person name="Fischer M.G."/>
            <person name="Hackl T."/>
            <person name="Roman M."/>
        </authorList>
    </citation>
    <scope>NUCLEOTIDE SEQUENCE [LARGE SCALE GENOMIC DNA]</scope>
    <source>
        <strain evidence="5 7">BVI</strain>
        <strain evidence="6 8">RCC970-E3</strain>
    </source>
</reference>
<dbReference type="PANTHER" id="PTHR48078:SF6">
    <property type="entry name" value="L-THREONINE DEHYDRATASE CATABOLIC TDCB"/>
    <property type="match status" value="1"/>
</dbReference>
<comment type="caution">
    <text evidence="6">The sequence shown here is derived from an EMBL/GenBank/DDBJ whole genome shotgun (WGS) entry which is preliminary data.</text>
</comment>
<keyword evidence="7" id="KW-1185">Reference proteome</keyword>
<dbReference type="Pfam" id="PF00291">
    <property type="entry name" value="PALP"/>
    <property type="match status" value="1"/>
</dbReference>
<dbReference type="Gene3D" id="3.40.50.1100">
    <property type="match status" value="2"/>
</dbReference>
<name>A0A5A8E5T5_CAFRO</name>
<protein>
    <recommendedName>
        <fullName evidence="4">Tryptophan synthase beta chain-like PALP domain-containing protein</fullName>
    </recommendedName>
</protein>
<sequence>MAESRVLPEGVSGWHAAAAVAGAAGAALLVSKAGPALWRALSLDAPGGIVSPLHRRIFDATLAAQPIVQAHTMRTALLASEPLASASGAKGVWLKLESEQVTGSFKARGAVSALGQQLEAARACGVATASTGNHAKGVIRAFEGLVGFGPDTAVEVFVPASISEAKLRVLRATGANVRVQASDDCEKAEAAARAWATESGAVFVSPYNDLLVAGGQGTVGLEIAEQAPDGLDVVLVPVGGGGLIAGVAAALKARLPGVQVLGCQPEQNCCMRDSLLKGRILGEGEFLNGATLSDGTAGGIEAGSVTFEACKELVDGWLVATEVEILDAMAMVLRSHGKVVEGAAACAVACATAPRNRARFAGKNVGIVVCGGNVAPAVVVKVAQRAMEQADEEAKTA</sequence>
<dbReference type="PANTHER" id="PTHR48078">
    <property type="entry name" value="THREONINE DEHYDRATASE, MITOCHONDRIAL-RELATED"/>
    <property type="match status" value="1"/>
</dbReference>
<dbReference type="GO" id="GO:0009097">
    <property type="term" value="P:isoleucine biosynthetic process"/>
    <property type="evidence" value="ECO:0007669"/>
    <property type="project" value="TreeGrafter"/>
</dbReference>
<gene>
    <name evidence="6" type="ORF">FNF28_00210</name>
    <name evidence="5" type="ORF">FNF29_05822</name>
</gene>
<keyword evidence="3" id="KW-0456">Lyase</keyword>
<evidence type="ECO:0000313" key="8">
    <source>
        <dbReference type="Proteomes" id="UP000324907"/>
    </source>
</evidence>
<keyword evidence="2" id="KW-0663">Pyridoxal phosphate</keyword>
<dbReference type="SUPFAM" id="SSF53686">
    <property type="entry name" value="Tryptophan synthase beta subunit-like PLP-dependent enzymes"/>
    <property type="match status" value="1"/>
</dbReference>
<dbReference type="Proteomes" id="UP000323011">
    <property type="component" value="Unassembled WGS sequence"/>
</dbReference>
<dbReference type="Proteomes" id="UP000324907">
    <property type="component" value="Unassembled WGS sequence"/>
</dbReference>
<dbReference type="InterPro" id="IPR036052">
    <property type="entry name" value="TrpB-like_PALP_sf"/>
</dbReference>
<dbReference type="EMBL" id="VLTL01000002">
    <property type="protein sequence ID" value="KAA0172207.1"/>
    <property type="molecule type" value="Genomic_DNA"/>
</dbReference>
<evidence type="ECO:0000259" key="4">
    <source>
        <dbReference type="Pfam" id="PF00291"/>
    </source>
</evidence>
<dbReference type="InterPro" id="IPR001926">
    <property type="entry name" value="TrpB-like_PALP"/>
</dbReference>
<dbReference type="GO" id="GO:0006565">
    <property type="term" value="P:L-serine catabolic process"/>
    <property type="evidence" value="ECO:0007669"/>
    <property type="project" value="TreeGrafter"/>
</dbReference>
<dbReference type="OMA" id="IRHHIYQ"/>
<evidence type="ECO:0000256" key="2">
    <source>
        <dbReference type="ARBA" id="ARBA00022898"/>
    </source>
</evidence>
<feature type="domain" description="Tryptophan synthase beta chain-like PALP" evidence="4">
    <location>
        <begin position="71"/>
        <end position="371"/>
    </location>
</feature>
<evidence type="ECO:0000256" key="1">
    <source>
        <dbReference type="ARBA" id="ARBA00001933"/>
    </source>
</evidence>
<dbReference type="PROSITE" id="PS00165">
    <property type="entry name" value="DEHYDRATASE_SER_THR"/>
    <property type="match status" value="1"/>
</dbReference>